<evidence type="ECO:0000313" key="2">
    <source>
        <dbReference type="Proteomes" id="UP000717624"/>
    </source>
</evidence>
<dbReference type="EMBL" id="JAFBEB010000016">
    <property type="protein sequence ID" value="MBM7591884.1"/>
    <property type="molecule type" value="Genomic_DNA"/>
</dbReference>
<keyword evidence="1" id="KW-0238">DNA-binding</keyword>
<dbReference type="Gene3D" id="1.10.10.10">
    <property type="entry name" value="Winged helix-like DNA-binding domain superfamily/Winged helix DNA-binding domain"/>
    <property type="match status" value="1"/>
</dbReference>
<accession>A0A938Y3X4</accession>
<dbReference type="SUPFAM" id="SSF46785">
    <property type="entry name" value="Winged helix' DNA-binding domain"/>
    <property type="match status" value="1"/>
</dbReference>
<dbReference type="AlphaFoldDB" id="A0A938Y3X4"/>
<gene>
    <name evidence="1" type="ORF">JOD01_003536</name>
</gene>
<name>A0A938Y3X4_9BACL</name>
<sequence>MLSDIERKVLRIIANFSVGRRRTPTVDELCVKTGRSRSGVMEVLAALAREKSIEWMRSSPGRHHIAGGVGKKGVNKLESKIG</sequence>
<dbReference type="InterPro" id="IPR036390">
    <property type="entry name" value="WH_DNA-bd_sf"/>
</dbReference>
<evidence type="ECO:0000313" key="1">
    <source>
        <dbReference type="EMBL" id="MBM7591884.1"/>
    </source>
</evidence>
<protein>
    <submittedName>
        <fullName evidence="1">DNA-binding FadR family transcriptional regulator</fullName>
    </submittedName>
</protein>
<dbReference type="GO" id="GO:0003677">
    <property type="term" value="F:DNA binding"/>
    <property type="evidence" value="ECO:0007669"/>
    <property type="project" value="UniProtKB-KW"/>
</dbReference>
<comment type="caution">
    <text evidence="1">The sequence shown here is derived from an EMBL/GenBank/DDBJ whole genome shotgun (WGS) entry which is preliminary data.</text>
</comment>
<keyword evidence="2" id="KW-1185">Reference proteome</keyword>
<dbReference type="Proteomes" id="UP000717624">
    <property type="component" value="Unassembled WGS sequence"/>
</dbReference>
<proteinExistence type="predicted"/>
<dbReference type="RefSeq" id="WP_238504249.1">
    <property type="nucleotide sequence ID" value="NZ_BAABIN010000017.1"/>
</dbReference>
<dbReference type="InterPro" id="IPR036388">
    <property type="entry name" value="WH-like_DNA-bd_sf"/>
</dbReference>
<organism evidence="1 2">
    <name type="scientific">Brevibacillus fulvus</name>
    <dbReference type="NCBI Taxonomy" id="1125967"/>
    <lineage>
        <taxon>Bacteria</taxon>
        <taxon>Bacillati</taxon>
        <taxon>Bacillota</taxon>
        <taxon>Bacilli</taxon>
        <taxon>Bacillales</taxon>
        <taxon>Paenibacillaceae</taxon>
        <taxon>Brevibacillus</taxon>
    </lineage>
</organism>
<reference evidence="1" key="1">
    <citation type="submission" date="2021-01" db="EMBL/GenBank/DDBJ databases">
        <title>Genomic Encyclopedia of Type Strains, Phase IV (KMG-IV): sequencing the most valuable type-strain genomes for metagenomic binning, comparative biology and taxonomic classification.</title>
        <authorList>
            <person name="Goeker M."/>
        </authorList>
    </citation>
    <scope>NUCLEOTIDE SEQUENCE</scope>
    <source>
        <strain evidence="1">DSM 25523</strain>
    </source>
</reference>